<dbReference type="GO" id="GO:0005886">
    <property type="term" value="C:plasma membrane"/>
    <property type="evidence" value="ECO:0007669"/>
    <property type="project" value="UniProtKB-SubCell"/>
</dbReference>
<feature type="transmembrane region" description="Helical" evidence="7">
    <location>
        <begin position="119"/>
        <end position="141"/>
    </location>
</feature>
<dbReference type="RefSeq" id="WP_026801040.1">
    <property type="nucleotide sequence ID" value="NZ_AULI01000012.1"/>
</dbReference>
<feature type="domain" description="Type II secretion system protein GspF" evidence="8">
    <location>
        <begin position="21"/>
        <end position="138"/>
    </location>
</feature>
<sequence>MRLAILKRHKSPPLAHQIYVLNRIGLLLKKGYSFLKTIEFLLLDKKARHDASVIQEKLREGKRLDEIFRDLSYSKSVTLFMYFAPAQGNVHEVFQHCVQLLHMQDTYQGKLRKTLQYPAILFSFASLMMAYLRFFLLPSFLTLYDSLHYSSRFITHLLRAINGFLLGSFVLMIAIVILWIVWKFIMHHFPIGKQVEWMERIPLMNTYVSSQLTYLFAYHYSALSRTGLSAQRTLAVMERQPHYPALKHYTYQILQQLENGVRLPIALTSCALLHPTLSEVFSRNEQDGQLDEDLETYAELIMTQLEGSIVKGMTFIQPIFMIMCGASIISIYLAIMMPLFQWMNNF</sequence>
<dbReference type="Proteomes" id="UP000030528">
    <property type="component" value="Unassembled WGS sequence"/>
</dbReference>
<dbReference type="InterPro" id="IPR047692">
    <property type="entry name" value="T4P_ComGB"/>
</dbReference>
<comment type="subcellular location">
    <subcellularLocation>
        <location evidence="1">Cell membrane</location>
        <topology evidence="1">Multi-pass membrane protein</topology>
    </subcellularLocation>
</comment>
<accession>A0A0A5GG35</accession>
<comment type="caution">
    <text evidence="9">The sequence shown here is derived from an EMBL/GenBank/DDBJ whole genome shotgun (WGS) entry which is preliminary data.</text>
</comment>
<name>A0A0A5GG35_9BACI</name>
<reference evidence="9 10" key="1">
    <citation type="submission" date="2013-08" db="EMBL/GenBank/DDBJ databases">
        <authorList>
            <person name="Huang J."/>
            <person name="Wang G."/>
        </authorList>
    </citation>
    <scope>NUCLEOTIDE SEQUENCE [LARGE SCALE GENOMIC DNA]</scope>
    <source>
        <strain evidence="9 10">JSM 076056</strain>
    </source>
</reference>
<dbReference type="eggNOG" id="COG1459">
    <property type="taxonomic scope" value="Bacteria"/>
</dbReference>
<dbReference type="AlphaFoldDB" id="A0A0A5GG35"/>
<dbReference type="InterPro" id="IPR042094">
    <property type="entry name" value="T2SS_GspF_sf"/>
</dbReference>
<dbReference type="STRING" id="1385510.GCA_000425205_02739"/>
<dbReference type="PANTHER" id="PTHR30012:SF0">
    <property type="entry name" value="TYPE II SECRETION SYSTEM PROTEIN F-RELATED"/>
    <property type="match status" value="1"/>
</dbReference>
<dbReference type="OrthoDB" id="2974223at2"/>
<evidence type="ECO:0000256" key="1">
    <source>
        <dbReference type="ARBA" id="ARBA00004651"/>
    </source>
</evidence>
<feature type="domain" description="Type II secretion system protein GspF" evidence="8">
    <location>
        <begin position="216"/>
        <end position="338"/>
    </location>
</feature>
<gene>
    <name evidence="9" type="ORF">N781_05790</name>
</gene>
<evidence type="ECO:0000256" key="3">
    <source>
        <dbReference type="ARBA" id="ARBA00022475"/>
    </source>
</evidence>
<keyword evidence="6 7" id="KW-0472">Membrane</keyword>
<evidence type="ECO:0000256" key="2">
    <source>
        <dbReference type="ARBA" id="ARBA00005745"/>
    </source>
</evidence>
<evidence type="ECO:0000313" key="10">
    <source>
        <dbReference type="Proteomes" id="UP000030528"/>
    </source>
</evidence>
<keyword evidence="5 7" id="KW-1133">Transmembrane helix</keyword>
<dbReference type="PANTHER" id="PTHR30012">
    <property type="entry name" value="GENERAL SECRETION PATHWAY PROTEIN"/>
    <property type="match status" value="1"/>
</dbReference>
<dbReference type="InterPro" id="IPR003004">
    <property type="entry name" value="GspF/PilC"/>
</dbReference>
<organism evidence="9 10">
    <name type="scientific">Pontibacillus halophilus JSM 076056 = DSM 19796</name>
    <dbReference type="NCBI Taxonomy" id="1385510"/>
    <lineage>
        <taxon>Bacteria</taxon>
        <taxon>Bacillati</taxon>
        <taxon>Bacillota</taxon>
        <taxon>Bacilli</taxon>
        <taxon>Bacillales</taxon>
        <taxon>Bacillaceae</taxon>
        <taxon>Pontibacillus</taxon>
    </lineage>
</organism>
<feature type="transmembrane region" description="Helical" evidence="7">
    <location>
        <begin position="319"/>
        <end position="340"/>
    </location>
</feature>
<proteinExistence type="inferred from homology"/>
<evidence type="ECO:0000256" key="5">
    <source>
        <dbReference type="ARBA" id="ARBA00022989"/>
    </source>
</evidence>
<comment type="similarity">
    <text evidence="2">Belongs to the GSP F family.</text>
</comment>
<dbReference type="Gene3D" id="1.20.81.30">
    <property type="entry name" value="Type II secretion system (T2SS), domain F"/>
    <property type="match status" value="1"/>
</dbReference>
<keyword evidence="10" id="KW-1185">Reference proteome</keyword>
<keyword evidence="3" id="KW-1003">Cell membrane</keyword>
<protein>
    <recommendedName>
        <fullName evidence="8">Type II secretion system protein GspF domain-containing protein</fullName>
    </recommendedName>
</protein>
<evidence type="ECO:0000259" key="8">
    <source>
        <dbReference type="Pfam" id="PF00482"/>
    </source>
</evidence>
<keyword evidence="4 7" id="KW-0812">Transmembrane</keyword>
<evidence type="ECO:0000256" key="4">
    <source>
        <dbReference type="ARBA" id="ARBA00022692"/>
    </source>
</evidence>
<evidence type="ECO:0000313" key="9">
    <source>
        <dbReference type="EMBL" id="KGX90959.1"/>
    </source>
</evidence>
<evidence type="ECO:0000256" key="6">
    <source>
        <dbReference type="ARBA" id="ARBA00023136"/>
    </source>
</evidence>
<dbReference type="InterPro" id="IPR018076">
    <property type="entry name" value="T2SS_GspF_dom"/>
</dbReference>
<evidence type="ECO:0000256" key="7">
    <source>
        <dbReference type="SAM" id="Phobius"/>
    </source>
</evidence>
<dbReference type="EMBL" id="AVPE01000012">
    <property type="protein sequence ID" value="KGX90959.1"/>
    <property type="molecule type" value="Genomic_DNA"/>
</dbReference>
<dbReference type="NCBIfam" id="NF041012">
    <property type="entry name" value="T4P_ComGB"/>
    <property type="match status" value="1"/>
</dbReference>
<feature type="transmembrane region" description="Helical" evidence="7">
    <location>
        <begin position="161"/>
        <end position="182"/>
    </location>
</feature>
<dbReference type="Pfam" id="PF00482">
    <property type="entry name" value="T2SSF"/>
    <property type="match status" value="2"/>
</dbReference>